<evidence type="ECO:0000313" key="1">
    <source>
        <dbReference type="EMBL" id="ABN69506.1"/>
    </source>
</evidence>
<organism evidence="1 2">
    <name type="scientific">Staphylothermus marinus (strain ATCC 43588 / DSM 3639 / JCM 9404 / F1)</name>
    <dbReference type="NCBI Taxonomy" id="399550"/>
    <lineage>
        <taxon>Archaea</taxon>
        <taxon>Thermoproteota</taxon>
        <taxon>Thermoprotei</taxon>
        <taxon>Desulfurococcales</taxon>
        <taxon>Desulfurococcaceae</taxon>
        <taxon>Staphylothermus</taxon>
    </lineage>
</organism>
<sequence length="660" mass="76475">MGFKGERIDWESYFSLYNIEYEILLNALEKIFSQEKACRLKDLIQPQVFHKLNPNLVAKLVDRGLLKRIHRGGEYYTVTTRGIAAFLSVVKHVYEILDELRESDYLTIAEKVANRVFLGGIYRVREVHNKLVKRTLDLLSLIGVIESKNNKYIVVDYDKRVKALAFFLRKISTLTTIRNIEELVHIACSSLLIPIDYENQVLQHIMSYGAVIGEKDPREALLDLLFKTRNVAYENLKRGKLVEAAAYEAMGLEIMRIIEKMGLMDEKNLKDMKSKFLFHFYVIMGEFLYNNLLFDLAKTMYHWAVQVAHENPVLAKEAKKVNAKYLLSLARSLAEKGRYEEAISRLQELVGYYKSTGSMRESLIAEALINEYMAELEIRKHKPCNSYRTLLSAVSVYNELGGEYKSRAEALRVKALISQAECYITNKKDINKAIKILEKAKEKAVEILSPHLRNVVESILHELIASQKVVEEKYSEAAKEYMESAKYYSTRGNNYRSLLNQARGYKFKGYSQILENKLREALENFIEAHTNYYKLLKQVIRKYYKTGKLNYYVLNESIKGYYDTNTLIHALKIILDTNLDIRKEIHIITQSLVEAGRIKEQKILATIIDLLNNNKIDEAKMFLRQIINNDDMPPRIKIFAHALSKIVDNINNTNTYISNI</sequence>
<dbReference type="Proteomes" id="UP000000254">
    <property type="component" value="Chromosome"/>
</dbReference>
<dbReference type="KEGG" id="smr:Smar_0394"/>
<dbReference type="HOGENOM" id="CLU_417184_0_0_2"/>
<dbReference type="eggNOG" id="arCOG03042">
    <property type="taxonomic scope" value="Archaea"/>
</dbReference>
<dbReference type="EMBL" id="CP000575">
    <property type="protein sequence ID" value="ABN69506.1"/>
    <property type="molecule type" value="Genomic_DNA"/>
</dbReference>
<reference evidence="1 2" key="2">
    <citation type="journal article" date="2009" name="Stand. Genomic Sci.">
        <title>Complete genome sequence of Staphylothermus marinus Stetter and Fiala 1986 type strain F1.</title>
        <authorList>
            <person name="Anderson I.J."/>
            <person name="Sun H."/>
            <person name="Lapidus A."/>
            <person name="Copeland A."/>
            <person name="Glavina Del Rio T."/>
            <person name="Tice H."/>
            <person name="Dalin E."/>
            <person name="Lucas S."/>
            <person name="Barry K."/>
            <person name="Land M."/>
            <person name="Richardson P."/>
            <person name="Huber H."/>
            <person name="Kyrpides N.C."/>
        </authorList>
    </citation>
    <scope>NUCLEOTIDE SEQUENCE [LARGE SCALE GENOMIC DNA]</scope>
    <source>
        <strain evidence="2">ATCC 43588 / DSM 3639 / JCM 9404 / F1</strain>
    </source>
</reference>
<dbReference type="GeneID" id="4908094"/>
<accession>A3DLJ6</accession>
<keyword evidence="2" id="KW-1185">Reference proteome</keyword>
<dbReference type="AlphaFoldDB" id="A3DLJ6"/>
<proteinExistence type="predicted"/>
<name>A3DLJ6_STAMF</name>
<dbReference type="SUPFAM" id="SSF48452">
    <property type="entry name" value="TPR-like"/>
    <property type="match status" value="1"/>
</dbReference>
<dbReference type="Gene3D" id="1.25.40.10">
    <property type="entry name" value="Tetratricopeptide repeat domain"/>
    <property type="match status" value="1"/>
</dbReference>
<reference evidence="2" key="1">
    <citation type="journal article" date="2009" name="BMC Genomics">
        <title>The complete genome sequence of Staphylothermus marinus reveals differences in sulfur metabolism among heterotrophic Crenarchaeota.</title>
        <authorList>
            <person name="Anderson I.J."/>
            <person name="Dharmarajan L."/>
            <person name="Rodriguez J."/>
            <person name="Hooper S."/>
            <person name="Porat I."/>
            <person name="Ulrich L.E."/>
            <person name="Elkins J.G."/>
            <person name="Mavromatis K."/>
            <person name="Sun H."/>
            <person name="Land M."/>
            <person name="Lapidus A."/>
            <person name="Lucas S."/>
            <person name="Barry K."/>
            <person name="Huber H."/>
            <person name="Zhulin I.B."/>
            <person name="Whitman W.B."/>
            <person name="Mukhopadhyay B."/>
            <person name="Woese C."/>
            <person name="Bristow J."/>
            <person name="Kyrpides N."/>
        </authorList>
    </citation>
    <scope>NUCLEOTIDE SEQUENCE [LARGE SCALE GENOMIC DNA]</scope>
    <source>
        <strain evidence="2">ATCC 43588 / DSM 3639 / JCM 9404 / F1</strain>
    </source>
</reference>
<gene>
    <name evidence="1" type="ordered locus">Smar_0394</name>
</gene>
<evidence type="ECO:0000313" key="2">
    <source>
        <dbReference type="Proteomes" id="UP000000254"/>
    </source>
</evidence>
<dbReference type="STRING" id="399550.Smar_0394"/>
<evidence type="ECO:0008006" key="3">
    <source>
        <dbReference type="Google" id="ProtNLM"/>
    </source>
</evidence>
<dbReference type="RefSeq" id="WP_011838697.1">
    <property type="nucleotide sequence ID" value="NC_009033.1"/>
</dbReference>
<dbReference type="InterPro" id="IPR011990">
    <property type="entry name" value="TPR-like_helical_dom_sf"/>
</dbReference>
<protein>
    <recommendedName>
        <fullName evidence="3">Tetratricopeptide repeat protein</fullName>
    </recommendedName>
</protein>
<dbReference type="OrthoDB" id="374641at2157"/>